<feature type="transmembrane region" description="Helical" evidence="1">
    <location>
        <begin position="242"/>
        <end position="271"/>
    </location>
</feature>
<feature type="transmembrane region" description="Helical" evidence="1">
    <location>
        <begin position="382"/>
        <end position="399"/>
    </location>
</feature>
<feature type="transmembrane region" description="Helical" evidence="1">
    <location>
        <begin position="451"/>
        <end position="470"/>
    </location>
</feature>
<dbReference type="Proteomes" id="UP000184097">
    <property type="component" value="Unassembled WGS sequence"/>
</dbReference>
<feature type="transmembrane region" description="Helical" evidence="1">
    <location>
        <begin position="277"/>
        <end position="296"/>
    </location>
</feature>
<evidence type="ECO:0000313" key="2">
    <source>
        <dbReference type="EMBL" id="SHN64325.1"/>
    </source>
</evidence>
<evidence type="ECO:0000256" key="1">
    <source>
        <dbReference type="SAM" id="Phobius"/>
    </source>
</evidence>
<feature type="transmembrane region" description="Helical" evidence="1">
    <location>
        <begin position="332"/>
        <end position="355"/>
    </location>
</feature>
<accession>A0A1M7T0N0</accession>
<keyword evidence="1" id="KW-0472">Membrane</keyword>
<dbReference type="RefSeq" id="WP_072705337.1">
    <property type="nucleotide sequence ID" value="NZ_FRDH01000013.1"/>
</dbReference>
<evidence type="ECO:0008006" key="4">
    <source>
        <dbReference type="Google" id="ProtNLM"/>
    </source>
</evidence>
<evidence type="ECO:0000313" key="3">
    <source>
        <dbReference type="Proteomes" id="UP000184097"/>
    </source>
</evidence>
<feature type="transmembrane region" description="Helical" evidence="1">
    <location>
        <begin position="24"/>
        <end position="42"/>
    </location>
</feature>
<proteinExistence type="predicted"/>
<gene>
    <name evidence="2" type="ORF">SAMN02745247_02790</name>
</gene>
<sequence length="625" mass="71439">MGIIGGAILAAVLAIKFHKKIEEMIALSLLLFILLIYAFGLMGHLTLGLYFTIGIMIVSLGYLIYLTIKDRKNVRTSLLTWGSLAFCIYLVFFFYYSHNRCLNHPDEFYCWGLMAKGYYYFQKLFSDNATAMSGDHPPFMPLINYFSMMTWREYSDSISFFGNSVLKISLLLPVFAHVKSKMTAPKFLGMLVLLPLFHVLSGLEGFDHILADGLIALLLCYFMQNVLAHIETKDKLYYVSALASLLAICLSKRLGFLFAALAIVCITAIYSKKMTEWYVYLGGYAVASSLVCLSWFKFQQGIFLVPIIALIGAMFLNVVFEKTIKLRGSTKQIVIIVEAFAVAGAVFIFCVGYLGRIGAYSYAVMARLCEDLFTIKSTGDHIILSYGIFMVVALLFVAYLKQYQRGKYLEINYITFFTVVSMCLYLLAMLTIHIKSIGPYRDYIEGLIQRYLIPWEIVVIFLIFLALVIYNEKSSYLHVLVAFILLLLISNASEFYRGIFFKHYAGDYSAFEKAGVEINSGDMIYFIDEEPVYGYSDREFFYTMFPARTNFIYDMMNDNNGPIECTVEELSNEIAEKYNYVYIQSIDDDFELKYGTLFDNPDEIKEKSVYEVEREGKKVSLKLIS</sequence>
<dbReference type="EMBL" id="FRDH01000013">
    <property type="protein sequence ID" value="SHN64325.1"/>
    <property type="molecule type" value="Genomic_DNA"/>
</dbReference>
<reference evidence="2 3" key="1">
    <citation type="submission" date="2016-12" db="EMBL/GenBank/DDBJ databases">
        <authorList>
            <person name="Song W.-J."/>
            <person name="Kurnit D.M."/>
        </authorList>
    </citation>
    <scope>NUCLEOTIDE SEQUENCE [LARGE SCALE GENOMIC DNA]</scope>
    <source>
        <strain evidence="2 3">DSM 14810</strain>
    </source>
</reference>
<feature type="transmembrane region" description="Helical" evidence="1">
    <location>
        <begin position="476"/>
        <end position="496"/>
    </location>
</feature>
<protein>
    <recommendedName>
        <fullName evidence="4">Dolichyl-phosphate-mannose-protein mannosyltransferase</fullName>
    </recommendedName>
</protein>
<feature type="transmembrane region" description="Helical" evidence="1">
    <location>
        <begin position="411"/>
        <end position="430"/>
    </location>
</feature>
<feature type="transmembrane region" description="Helical" evidence="1">
    <location>
        <begin position="157"/>
        <end position="175"/>
    </location>
</feature>
<feature type="transmembrane region" description="Helical" evidence="1">
    <location>
        <begin position="187"/>
        <end position="203"/>
    </location>
</feature>
<keyword evidence="1" id="KW-0812">Transmembrane</keyword>
<keyword evidence="1" id="KW-1133">Transmembrane helix</keyword>
<feature type="transmembrane region" description="Helical" evidence="1">
    <location>
        <begin position="303"/>
        <end position="320"/>
    </location>
</feature>
<feature type="transmembrane region" description="Helical" evidence="1">
    <location>
        <begin position="48"/>
        <end position="66"/>
    </location>
</feature>
<feature type="transmembrane region" description="Helical" evidence="1">
    <location>
        <begin position="78"/>
        <end position="96"/>
    </location>
</feature>
<organism evidence="2 3">
    <name type="scientific">Butyrivibrio hungatei DSM 14810</name>
    <dbReference type="NCBI Taxonomy" id="1121132"/>
    <lineage>
        <taxon>Bacteria</taxon>
        <taxon>Bacillati</taxon>
        <taxon>Bacillota</taxon>
        <taxon>Clostridia</taxon>
        <taxon>Lachnospirales</taxon>
        <taxon>Lachnospiraceae</taxon>
        <taxon>Butyrivibrio</taxon>
    </lineage>
</organism>
<dbReference type="AlphaFoldDB" id="A0A1M7T0N0"/>
<name>A0A1M7T0N0_9FIRM</name>